<evidence type="ECO:0000256" key="2">
    <source>
        <dbReference type="ARBA" id="ARBA00005335"/>
    </source>
</evidence>
<comment type="similarity">
    <text evidence="2">Belongs to the UPF0220 family.</text>
</comment>
<sequence>MTSCFDRIHVNFLNVDIENKRNVIASVAAGILFFGGWWLMIDTAANFTKTNEWSNVYIIVTIAGSIAMFMVNAVSNSQVQGVSMDEGILGTKGSRLWLMSAFVLSFACIVAATWIMFSDYVLQKTDKSNWPGVSLFIHNFMIFMASLVYKFGRSEEHWG</sequence>
<feature type="transmembrane region" description="Helical" evidence="6">
    <location>
        <begin position="96"/>
        <end position="117"/>
    </location>
</feature>
<dbReference type="Proteomes" id="UP000887540">
    <property type="component" value="Unplaced"/>
</dbReference>
<name>A0A914C1D9_9BILA</name>
<feature type="transmembrane region" description="Helical" evidence="6">
    <location>
        <begin position="129"/>
        <end position="149"/>
    </location>
</feature>
<dbReference type="GO" id="GO:0016020">
    <property type="term" value="C:membrane"/>
    <property type="evidence" value="ECO:0007669"/>
    <property type="project" value="UniProtKB-SubCell"/>
</dbReference>
<evidence type="ECO:0000256" key="5">
    <source>
        <dbReference type="ARBA" id="ARBA00023136"/>
    </source>
</evidence>
<comment type="subcellular location">
    <subcellularLocation>
        <location evidence="1">Membrane</location>
        <topology evidence="1">Multi-pass membrane protein</topology>
    </subcellularLocation>
</comment>
<accession>A0A914C1D9</accession>
<dbReference type="AlphaFoldDB" id="A0A914C1D9"/>
<evidence type="ECO:0000256" key="6">
    <source>
        <dbReference type="SAM" id="Phobius"/>
    </source>
</evidence>
<evidence type="ECO:0000256" key="1">
    <source>
        <dbReference type="ARBA" id="ARBA00004141"/>
    </source>
</evidence>
<protein>
    <submittedName>
        <fullName evidence="8">Transmembrane protein 50A</fullName>
    </submittedName>
</protein>
<reference evidence="8" key="1">
    <citation type="submission" date="2022-11" db="UniProtKB">
        <authorList>
            <consortium name="WormBaseParasite"/>
        </authorList>
    </citation>
    <scope>IDENTIFICATION</scope>
</reference>
<proteinExistence type="inferred from homology"/>
<feature type="transmembrane region" description="Helical" evidence="6">
    <location>
        <begin position="53"/>
        <end position="75"/>
    </location>
</feature>
<dbReference type="InterPro" id="IPR007919">
    <property type="entry name" value="UPF0220"/>
</dbReference>
<evidence type="ECO:0000256" key="3">
    <source>
        <dbReference type="ARBA" id="ARBA00022692"/>
    </source>
</evidence>
<keyword evidence="4 6" id="KW-1133">Transmembrane helix</keyword>
<keyword evidence="5 6" id="KW-0472">Membrane</keyword>
<evidence type="ECO:0000313" key="7">
    <source>
        <dbReference type="Proteomes" id="UP000887540"/>
    </source>
</evidence>
<organism evidence="7 8">
    <name type="scientific">Acrobeloides nanus</name>
    <dbReference type="NCBI Taxonomy" id="290746"/>
    <lineage>
        <taxon>Eukaryota</taxon>
        <taxon>Metazoa</taxon>
        <taxon>Ecdysozoa</taxon>
        <taxon>Nematoda</taxon>
        <taxon>Chromadorea</taxon>
        <taxon>Rhabditida</taxon>
        <taxon>Tylenchina</taxon>
        <taxon>Cephalobomorpha</taxon>
        <taxon>Cephaloboidea</taxon>
        <taxon>Cephalobidae</taxon>
        <taxon>Acrobeloides</taxon>
    </lineage>
</organism>
<keyword evidence="3 6" id="KW-0812">Transmembrane</keyword>
<feature type="transmembrane region" description="Helical" evidence="6">
    <location>
        <begin position="23"/>
        <end position="41"/>
    </location>
</feature>
<dbReference type="WBParaSite" id="ACRNAN_Path_1450.g5691.t1">
    <property type="protein sequence ID" value="ACRNAN_Path_1450.g5691.t1"/>
    <property type="gene ID" value="ACRNAN_Path_1450.g5691"/>
</dbReference>
<evidence type="ECO:0000256" key="4">
    <source>
        <dbReference type="ARBA" id="ARBA00022989"/>
    </source>
</evidence>
<evidence type="ECO:0000313" key="8">
    <source>
        <dbReference type="WBParaSite" id="ACRNAN_Path_1450.g5691.t1"/>
    </source>
</evidence>
<dbReference type="Pfam" id="PF05255">
    <property type="entry name" value="UPF0220"/>
    <property type="match status" value="1"/>
</dbReference>
<keyword evidence="7" id="KW-1185">Reference proteome</keyword>
<dbReference type="PANTHER" id="PTHR13180">
    <property type="entry name" value="SMALL MEMBRANE PROTEIN-RELATED"/>
    <property type="match status" value="1"/>
</dbReference>